<evidence type="ECO:0000256" key="1">
    <source>
        <dbReference type="ARBA" id="ARBA00022612"/>
    </source>
</evidence>
<dbReference type="Proteomes" id="UP000322553">
    <property type="component" value="Chromosome"/>
</dbReference>
<dbReference type="STRING" id="657387.BH688_05590"/>
<evidence type="ECO:0000259" key="4">
    <source>
        <dbReference type="Pfam" id="PF04586"/>
    </source>
</evidence>
<dbReference type="RefSeq" id="WP_070977662.1">
    <property type="nucleotide sequence ID" value="NZ_CP043420.1"/>
</dbReference>
<sequence length="223" mass="24493">MKKFEKTIPLEQAHVKFEDGDEGTFEGYASVFGNKDSHGDVVTQGAFAPALEKGSNVGMFFNHASFDLPVGKWLDLHEDEYGLYAKGELTPGMQQSSDLRAAMKHETVGGLSVGFTVNMSDVEESDTGLVFSSIDTLREISLCTWPANERARVSSVKSLDGVETIKDIEDWLRESANLSKSQALGVISRVKATIRSDSESHKHDEEADEVLSMIRNFDIKGGK</sequence>
<name>A0A1S1P0W9_9GAMM</name>
<dbReference type="Pfam" id="PF04586">
    <property type="entry name" value="Peptidase_S78"/>
    <property type="match status" value="1"/>
</dbReference>
<keyword evidence="1" id="KW-1188">Viral release from host cell</keyword>
<dbReference type="OrthoDB" id="9804926at2"/>
<reference evidence="5 6" key="1">
    <citation type="submission" date="2019-08" db="EMBL/GenBank/DDBJ databases">
        <title>Complete genome sequence of Kushneria sp. YCWA18, a halophilic phosphate-solubilizing bacterium isolated from Daqiao saltern in China.</title>
        <authorList>
            <person name="Du G.-X."/>
            <person name="Qu L.-Y."/>
        </authorList>
    </citation>
    <scope>NUCLEOTIDE SEQUENCE [LARGE SCALE GENOMIC DNA]</scope>
    <source>
        <strain evidence="5 6">YCWA18</strain>
    </source>
</reference>
<dbReference type="InterPro" id="IPR054613">
    <property type="entry name" value="Peptidase_S78_dom"/>
</dbReference>
<dbReference type="SUPFAM" id="SSF50789">
    <property type="entry name" value="Herpes virus serine proteinase, assemblin"/>
    <property type="match status" value="1"/>
</dbReference>
<evidence type="ECO:0000256" key="2">
    <source>
        <dbReference type="ARBA" id="ARBA00022670"/>
    </source>
</evidence>
<evidence type="ECO:0000313" key="6">
    <source>
        <dbReference type="Proteomes" id="UP000322553"/>
    </source>
</evidence>
<dbReference type="KEGG" id="kuy:FY550_09340"/>
<evidence type="ECO:0000256" key="3">
    <source>
        <dbReference type="ARBA" id="ARBA00022801"/>
    </source>
</evidence>
<feature type="domain" description="Prohead serine protease" evidence="4">
    <location>
        <begin position="15"/>
        <end position="160"/>
    </location>
</feature>
<organism evidence="5 6">
    <name type="scientific">Kushneria phosphatilytica</name>
    <dbReference type="NCBI Taxonomy" id="657387"/>
    <lineage>
        <taxon>Bacteria</taxon>
        <taxon>Pseudomonadati</taxon>
        <taxon>Pseudomonadota</taxon>
        <taxon>Gammaproteobacteria</taxon>
        <taxon>Oceanospirillales</taxon>
        <taxon>Halomonadaceae</taxon>
        <taxon>Kushneria</taxon>
    </lineage>
</organism>
<protein>
    <submittedName>
        <fullName evidence="5">HK97 family phage prohead protease</fullName>
    </submittedName>
</protein>
<proteinExistence type="predicted"/>
<gene>
    <name evidence="5" type="ORF">FY550_09340</name>
</gene>
<accession>A0A1S1P0W9</accession>
<keyword evidence="6" id="KW-1185">Reference proteome</keyword>
<dbReference type="AlphaFoldDB" id="A0A1S1P0W9"/>
<dbReference type="GO" id="GO:0006508">
    <property type="term" value="P:proteolysis"/>
    <property type="evidence" value="ECO:0007669"/>
    <property type="project" value="UniProtKB-KW"/>
</dbReference>
<dbReference type="EMBL" id="CP043420">
    <property type="protein sequence ID" value="QEL11320.1"/>
    <property type="molecule type" value="Genomic_DNA"/>
</dbReference>
<dbReference type="InterPro" id="IPR006433">
    <property type="entry name" value="Prohead_protease"/>
</dbReference>
<dbReference type="GO" id="GO:0008233">
    <property type="term" value="F:peptidase activity"/>
    <property type="evidence" value="ECO:0007669"/>
    <property type="project" value="UniProtKB-KW"/>
</dbReference>
<evidence type="ECO:0000313" key="5">
    <source>
        <dbReference type="EMBL" id="QEL11320.1"/>
    </source>
</evidence>
<dbReference type="NCBIfam" id="TIGR01543">
    <property type="entry name" value="proheadase_HK97"/>
    <property type="match status" value="1"/>
</dbReference>
<keyword evidence="2 5" id="KW-0645">Protease</keyword>
<keyword evidence="3" id="KW-0378">Hydrolase</keyword>